<sequence>EQEKLPIYSQPEPEILLQEVPSELERQIGVARRHLFAGYKETHSQVQGVVSKWIGVEHAVENRVKAIISPEESLTPGILYVGVATLTGSIITRSRALPIRLLVPPTLLALSLNHFLPKTTDNLTAYFSSLERTYFPNLADKHAVANAHSAMAWERLKEATASGRNSFYRGVEGGVEKIQEATGLKLKETLGWGKDVSQQVEERVVEVVHAAEAKLEEAKAIADKKIEEATVTVEKKTEEVKRLV</sequence>
<accession>A0ABR3FCK9</accession>
<dbReference type="InterPro" id="IPR033181">
    <property type="entry name" value="Mic26_fungi"/>
</dbReference>
<dbReference type="PANTHER" id="PTHR28268:SF1">
    <property type="entry name" value="MICOS SUBUNIT MIC26"/>
    <property type="match status" value="1"/>
</dbReference>
<organism evidence="2 3">
    <name type="scientific">Marasmius crinis-equi</name>
    <dbReference type="NCBI Taxonomy" id="585013"/>
    <lineage>
        <taxon>Eukaryota</taxon>
        <taxon>Fungi</taxon>
        <taxon>Dikarya</taxon>
        <taxon>Basidiomycota</taxon>
        <taxon>Agaricomycotina</taxon>
        <taxon>Agaricomycetes</taxon>
        <taxon>Agaricomycetidae</taxon>
        <taxon>Agaricales</taxon>
        <taxon>Marasmiineae</taxon>
        <taxon>Marasmiaceae</taxon>
        <taxon>Marasmius</taxon>
    </lineage>
</organism>
<keyword evidence="1" id="KW-0472">Membrane</keyword>
<evidence type="ECO:0000313" key="2">
    <source>
        <dbReference type="EMBL" id="KAL0573047.1"/>
    </source>
</evidence>
<dbReference type="Pfam" id="PF09769">
    <property type="entry name" value="ApoO"/>
    <property type="match status" value="1"/>
</dbReference>
<keyword evidence="1" id="KW-0496">Mitochondrion</keyword>
<dbReference type="PANTHER" id="PTHR28268">
    <property type="entry name" value="MICOS SUBUNIT MIC26"/>
    <property type="match status" value="1"/>
</dbReference>
<keyword evidence="1" id="KW-0999">Mitochondrion inner membrane</keyword>
<keyword evidence="3" id="KW-1185">Reference proteome</keyword>
<reference evidence="2 3" key="1">
    <citation type="submission" date="2024-02" db="EMBL/GenBank/DDBJ databases">
        <title>A draft genome for the cacao thread blight pathogen Marasmius crinis-equi.</title>
        <authorList>
            <person name="Cohen S.P."/>
            <person name="Baruah I.K."/>
            <person name="Amoako-Attah I."/>
            <person name="Bukari Y."/>
            <person name="Meinhardt L.W."/>
            <person name="Bailey B.A."/>
        </authorList>
    </citation>
    <scope>NUCLEOTIDE SEQUENCE [LARGE SCALE GENOMIC DNA]</scope>
    <source>
        <strain evidence="2 3">GH-76</strain>
    </source>
</reference>
<gene>
    <name evidence="2" type="ORF">V5O48_008906</name>
</gene>
<protein>
    <recommendedName>
        <fullName evidence="1">MICOS complex subunit</fullName>
    </recommendedName>
</protein>
<name>A0ABR3FCK9_9AGAR</name>
<dbReference type="EMBL" id="JBAHYK010000551">
    <property type="protein sequence ID" value="KAL0573047.1"/>
    <property type="molecule type" value="Genomic_DNA"/>
</dbReference>
<dbReference type="Proteomes" id="UP001465976">
    <property type="component" value="Unassembled WGS sequence"/>
</dbReference>
<feature type="non-terminal residue" evidence="2">
    <location>
        <position position="1"/>
    </location>
</feature>
<comment type="subcellular location">
    <subcellularLocation>
        <location evidence="1">Mitochondrion inner membrane</location>
    </subcellularLocation>
</comment>
<dbReference type="InterPro" id="IPR019166">
    <property type="entry name" value="MIC26/MIC27"/>
</dbReference>
<proteinExistence type="predicted"/>
<comment type="subunit">
    <text evidence="1">Component of the mitochondrial contact site and cristae organizing system (MICOS) complex.</text>
</comment>
<evidence type="ECO:0000256" key="1">
    <source>
        <dbReference type="RuleBase" id="RU363021"/>
    </source>
</evidence>
<comment type="caution">
    <text evidence="2">The sequence shown here is derived from an EMBL/GenBank/DDBJ whole genome shotgun (WGS) entry which is preliminary data.</text>
</comment>
<comment type="function">
    <text evidence="1">Component of the MICOS complex, a large protein complex of the mitochondrial inner membrane that plays crucial roles in the maintenance of crista junctions, inner membrane architecture, and formation of contact sites to the outer membrane.</text>
</comment>
<evidence type="ECO:0000313" key="3">
    <source>
        <dbReference type="Proteomes" id="UP001465976"/>
    </source>
</evidence>